<keyword evidence="1" id="KW-0805">Transcription regulation</keyword>
<dbReference type="Gene3D" id="1.10.10.10">
    <property type="entry name" value="Winged helix-like DNA-binding domain superfamily/Winged helix DNA-binding domain"/>
    <property type="match status" value="1"/>
</dbReference>
<protein>
    <submittedName>
        <fullName evidence="5">GntR family transcriptional regulator</fullName>
    </submittedName>
</protein>
<gene>
    <name evidence="5" type="ORF">SJ2017_3901</name>
</gene>
<evidence type="ECO:0000256" key="2">
    <source>
        <dbReference type="ARBA" id="ARBA00023125"/>
    </source>
</evidence>
<evidence type="ECO:0000313" key="6">
    <source>
        <dbReference type="Proteomes" id="UP000191820"/>
    </source>
</evidence>
<dbReference type="SMART" id="SM00345">
    <property type="entry name" value="HTH_GNTR"/>
    <property type="match status" value="1"/>
</dbReference>
<dbReference type="SUPFAM" id="SSF46785">
    <property type="entry name" value="Winged helix' DNA-binding domain"/>
    <property type="match status" value="1"/>
</dbReference>
<dbReference type="Gene3D" id="1.20.120.530">
    <property type="entry name" value="GntR ligand-binding domain-like"/>
    <property type="match status" value="1"/>
</dbReference>
<dbReference type="InterPro" id="IPR000524">
    <property type="entry name" value="Tscrpt_reg_HTH_GntR"/>
</dbReference>
<dbReference type="InterPro" id="IPR036390">
    <property type="entry name" value="WH_DNA-bd_sf"/>
</dbReference>
<evidence type="ECO:0000259" key="4">
    <source>
        <dbReference type="PROSITE" id="PS50949"/>
    </source>
</evidence>
<organism evidence="5 6">
    <name type="scientific">Shewanella japonica</name>
    <dbReference type="NCBI Taxonomy" id="93973"/>
    <lineage>
        <taxon>Bacteria</taxon>
        <taxon>Pseudomonadati</taxon>
        <taxon>Pseudomonadota</taxon>
        <taxon>Gammaproteobacteria</taxon>
        <taxon>Alteromonadales</taxon>
        <taxon>Shewanellaceae</taxon>
        <taxon>Shewanella</taxon>
    </lineage>
</organism>
<feature type="domain" description="HTH gntR-type" evidence="4">
    <location>
        <begin position="9"/>
        <end position="79"/>
    </location>
</feature>
<dbReference type="Pfam" id="PF07729">
    <property type="entry name" value="FCD"/>
    <property type="match status" value="1"/>
</dbReference>
<dbReference type="PANTHER" id="PTHR43537:SF5">
    <property type="entry name" value="UXU OPERON TRANSCRIPTIONAL REGULATOR"/>
    <property type="match status" value="1"/>
</dbReference>
<keyword evidence="3" id="KW-0804">Transcription</keyword>
<evidence type="ECO:0000256" key="1">
    <source>
        <dbReference type="ARBA" id="ARBA00023015"/>
    </source>
</evidence>
<evidence type="ECO:0000256" key="3">
    <source>
        <dbReference type="ARBA" id="ARBA00023163"/>
    </source>
</evidence>
<dbReference type="SUPFAM" id="SSF48008">
    <property type="entry name" value="GntR ligand-binding domain-like"/>
    <property type="match status" value="1"/>
</dbReference>
<evidence type="ECO:0000313" key="5">
    <source>
        <dbReference type="EMBL" id="ARD24130.1"/>
    </source>
</evidence>
<dbReference type="Pfam" id="PF00392">
    <property type="entry name" value="GntR"/>
    <property type="match status" value="1"/>
</dbReference>
<dbReference type="PANTHER" id="PTHR43537">
    <property type="entry name" value="TRANSCRIPTIONAL REGULATOR, GNTR FAMILY"/>
    <property type="match status" value="1"/>
</dbReference>
<dbReference type="SMART" id="SM00895">
    <property type="entry name" value="FCD"/>
    <property type="match status" value="1"/>
</dbReference>
<dbReference type="Proteomes" id="UP000191820">
    <property type="component" value="Chromosome"/>
</dbReference>
<proteinExistence type="predicted"/>
<dbReference type="PRINTS" id="PR00035">
    <property type="entry name" value="HTHGNTR"/>
</dbReference>
<dbReference type="InterPro" id="IPR036388">
    <property type="entry name" value="WH-like_DNA-bd_sf"/>
</dbReference>
<dbReference type="InterPro" id="IPR011711">
    <property type="entry name" value="GntR_C"/>
</dbReference>
<dbReference type="PROSITE" id="PS50949">
    <property type="entry name" value="HTH_GNTR"/>
    <property type="match status" value="1"/>
</dbReference>
<dbReference type="RefSeq" id="WP_055025566.1">
    <property type="nucleotide sequence ID" value="NZ_CANMJJ010000013.1"/>
</dbReference>
<keyword evidence="6" id="KW-1185">Reference proteome</keyword>
<name>A0ABN4YP02_9GAMM</name>
<accession>A0ABN4YP02</accession>
<reference evidence="5 6" key="1">
    <citation type="submission" date="2017-03" db="EMBL/GenBank/DDBJ databases">
        <title>Genome sequencing of Shewanella japonica KCTC 22435.</title>
        <authorList>
            <person name="Kim K.M."/>
        </authorList>
    </citation>
    <scope>NUCLEOTIDE SEQUENCE [LARGE SCALE GENOMIC DNA]</scope>
    <source>
        <strain evidence="5 6">KCTC 22435</strain>
    </source>
</reference>
<keyword evidence="2" id="KW-0238">DNA-binding</keyword>
<sequence length="236" mass="26589">MDFKPVKQLKASNEISNQLKDAIFQGKYIAGDKLPSERELVESFQVSRTVVREAIRGLEASGLVEIKQGAMGGAFVKSITFERLINVCQELFLMDQMSFSEVCNARQMIEPMVAGLAAKNCTPEMAEKLLEACANETQILSYEETVKLRQNVHYLLADMSNNRFLAAIVKSLLKVISNTAQEFEPDHDEMHPAGLHDPIVKAVIANDEELAKAEMHKHLLDFTFRLDQVETNFRNK</sequence>
<dbReference type="EMBL" id="CP020472">
    <property type="protein sequence ID" value="ARD24130.1"/>
    <property type="molecule type" value="Genomic_DNA"/>
</dbReference>
<dbReference type="CDD" id="cd07377">
    <property type="entry name" value="WHTH_GntR"/>
    <property type="match status" value="1"/>
</dbReference>
<dbReference type="InterPro" id="IPR008920">
    <property type="entry name" value="TF_FadR/GntR_C"/>
</dbReference>